<dbReference type="EMBL" id="CP018049">
    <property type="protein sequence ID" value="AUZ47125.1"/>
    <property type="molecule type" value="Genomic_DNA"/>
</dbReference>
<dbReference type="Gene3D" id="2.30.110.10">
    <property type="entry name" value="Electron Transport, Fmn-binding Protein, Chain A"/>
    <property type="match status" value="1"/>
</dbReference>
<name>A0A2L0RYE7_9PSED</name>
<dbReference type="PANTHER" id="PTHR42815">
    <property type="entry name" value="FAD-BINDING, PUTATIVE (AFU_ORTHOLOGUE AFUA_6G07600)-RELATED"/>
    <property type="match status" value="1"/>
</dbReference>
<evidence type="ECO:0000313" key="2">
    <source>
        <dbReference type="Proteomes" id="UP000239888"/>
    </source>
</evidence>
<dbReference type="RefSeq" id="WP_104503558.1">
    <property type="nucleotide sequence ID" value="NZ_CP018049.1"/>
</dbReference>
<dbReference type="SUPFAM" id="SSF50475">
    <property type="entry name" value="FMN-binding split barrel"/>
    <property type="match status" value="1"/>
</dbReference>
<dbReference type="InterPro" id="IPR012349">
    <property type="entry name" value="Split_barrel_FMN-bd"/>
</dbReference>
<organism evidence="1 2">
    <name type="scientific">Pseudomonas orientalis</name>
    <dbReference type="NCBI Taxonomy" id="76758"/>
    <lineage>
        <taxon>Bacteria</taxon>
        <taxon>Pseudomonadati</taxon>
        <taxon>Pseudomonadota</taxon>
        <taxon>Gammaproteobacteria</taxon>
        <taxon>Pseudomonadales</taxon>
        <taxon>Pseudomonadaceae</taxon>
        <taxon>Pseudomonas</taxon>
    </lineage>
</organism>
<accession>A0A2L0RYE7</accession>
<reference evidence="1 2" key="1">
    <citation type="journal article" date="2018" name="Front. Microbiol.">
        <title>Pseudomonas orientalis F9: A Potent Antagonist against Phytopathogens with Phytotoxic Effect in the Apple Flower.</title>
        <authorList>
            <person name="Zengerer V."/>
            <person name="Schmid M."/>
            <person name="Bieri M."/>
            <person name="Muller D.C."/>
            <person name="Remus-Emsermann M.N.P."/>
            <person name="Ahrens C.H."/>
            <person name="Pelludat C."/>
        </authorList>
    </citation>
    <scope>NUCLEOTIDE SEQUENCE [LARGE SCALE GENOMIC DNA]</scope>
    <source>
        <strain evidence="1 2">F9</strain>
    </source>
</reference>
<proteinExistence type="predicted"/>
<dbReference type="AlphaFoldDB" id="A0A2L0RYE7"/>
<sequence length="326" mass="35439">MNSIEQSPWHAGERQLQASAGVAERMAVIGPKVIRDHLPEQHRDFYPLLPYIVVGTVDEQGIPWATMLEGAPGFTHSPDPYRLQIDSLACKSDPARAGITAGAAVGVLGIDLNTRRRNRMNGRIGALDHEGFAVDVVHSFGNCPKYIQLRPVDTIVRKPGSVAERSDSLDGGAQQMIRNADTFFVASYVDLHGERSVDVSHRGGNTGFVRVEGNVLTIPDFAGNLFFNTLGNLQANPVAGLLFIDFESGDVLHVAGRTSLILSGPQVAEFEGAQRLWTVTVEQVIRRPAALALSWQFAAFSPHSLAMGRWQPGAVADQMQELSQPR</sequence>
<dbReference type="PANTHER" id="PTHR42815:SF2">
    <property type="entry name" value="FAD-BINDING, PUTATIVE (AFU_ORTHOLOGUE AFUA_6G07600)-RELATED"/>
    <property type="match status" value="1"/>
</dbReference>
<dbReference type="KEGG" id="poi:BOP93_16485"/>
<gene>
    <name evidence="1" type="ORF">BOP93_16485</name>
</gene>
<protein>
    <submittedName>
        <fullName evidence="1">Pyridoxamine 5'-phosphate oxidase</fullName>
    </submittedName>
</protein>
<evidence type="ECO:0000313" key="1">
    <source>
        <dbReference type="EMBL" id="AUZ47125.1"/>
    </source>
</evidence>
<dbReference type="Proteomes" id="UP000239888">
    <property type="component" value="Chromosome"/>
</dbReference>